<feature type="signal peptide" evidence="16">
    <location>
        <begin position="1"/>
        <end position="17"/>
    </location>
</feature>
<keyword evidence="5 16" id="KW-0575">Peroxidase</keyword>
<accession>A0AAV7F759</accession>
<comment type="cofactor">
    <cofactor evidence="13 16">
        <name>Ca(2+)</name>
        <dbReference type="ChEBI" id="CHEBI:29108"/>
    </cofactor>
    <text evidence="13 16">Binds 2 calcium ions per subunit.</text>
</comment>
<dbReference type="PANTHER" id="PTHR31517">
    <property type="match status" value="1"/>
</dbReference>
<dbReference type="EMBL" id="JAINDJ010000002">
    <property type="protein sequence ID" value="KAG9455832.1"/>
    <property type="molecule type" value="Genomic_DNA"/>
</dbReference>
<dbReference type="GO" id="GO:0020037">
    <property type="term" value="F:heme binding"/>
    <property type="evidence" value="ECO:0007669"/>
    <property type="project" value="UniProtKB-UniRule"/>
</dbReference>
<evidence type="ECO:0000313" key="19">
    <source>
        <dbReference type="Proteomes" id="UP000825729"/>
    </source>
</evidence>
<keyword evidence="11 16" id="KW-0376">Hydrogen peroxide</keyword>
<comment type="catalytic activity">
    <reaction evidence="1 16">
        <text>2 a phenolic donor + H2O2 = 2 a phenolic radical donor + 2 H2O</text>
        <dbReference type="Rhea" id="RHEA:56136"/>
        <dbReference type="ChEBI" id="CHEBI:15377"/>
        <dbReference type="ChEBI" id="CHEBI:16240"/>
        <dbReference type="ChEBI" id="CHEBI:139520"/>
        <dbReference type="ChEBI" id="CHEBI:139521"/>
        <dbReference type="EC" id="1.11.1.7"/>
    </reaction>
</comment>
<evidence type="ECO:0000256" key="4">
    <source>
        <dbReference type="ARBA" id="ARBA00012313"/>
    </source>
</evidence>
<dbReference type="GO" id="GO:0005576">
    <property type="term" value="C:extracellular region"/>
    <property type="evidence" value="ECO:0007669"/>
    <property type="project" value="UniProtKB-SubCell"/>
</dbReference>
<comment type="caution">
    <text evidence="18">The sequence shown here is derived from an EMBL/GenBank/DDBJ whole genome shotgun (WGS) entry which is preliminary data.</text>
</comment>
<dbReference type="PROSITE" id="PS00435">
    <property type="entry name" value="PEROXIDASE_1"/>
    <property type="match status" value="1"/>
</dbReference>
<feature type="domain" description="Plant heme peroxidase family profile" evidence="17">
    <location>
        <begin position="21"/>
        <end position="318"/>
    </location>
</feature>
<feature type="disulfide bond" evidence="15">
    <location>
        <begin position="31"/>
        <end position="107"/>
    </location>
</feature>
<dbReference type="InterPro" id="IPR000823">
    <property type="entry name" value="Peroxidase_pln"/>
</dbReference>
<feature type="site" description="Transition state stabilizer" evidence="14">
    <location>
        <position position="58"/>
    </location>
</feature>
<dbReference type="PROSITE" id="PS50873">
    <property type="entry name" value="PEROXIDASE_4"/>
    <property type="match status" value="1"/>
</dbReference>
<evidence type="ECO:0000256" key="1">
    <source>
        <dbReference type="ARBA" id="ARBA00000189"/>
    </source>
</evidence>
<feature type="binding site" evidence="13">
    <location>
        <position position="81"/>
    </location>
    <ligand>
        <name>Ca(2+)</name>
        <dbReference type="ChEBI" id="CHEBI:29108"/>
        <label>1</label>
    </ligand>
</feature>
<feature type="disulfide bond" evidence="15">
    <location>
        <begin position="192"/>
        <end position="226"/>
    </location>
</feature>
<evidence type="ECO:0000256" key="11">
    <source>
        <dbReference type="ARBA" id="ARBA00023324"/>
    </source>
</evidence>
<dbReference type="InterPro" id="IPR002016">
    <property type="entry name" value="Haem_peroxidase"/>
</dbReference>
<evidence type="ECO:0000256" key="7">
    <source>
        <dbReference type="ARBA" id="ARBA00022723"/>
    </source>
</evidence>
<keyword evidence="10 15" id="KW-1015">Disulfide bond</keyword>
<comment type="cofactor">
    <cofactor evidence="13 16">
        <name>heme b</name>
        <dbReference type="ChEBI" id="CHEBI:60344"/>
    </cofactor>
    <text evidence="13 16">Binds 1 heme b (iron(II)-protoporphyrin IX) group per subunit.</text>
</comment>
<feature type="binding site" evidence="13">
    <location>
        <position position="70"/>
    </location>
    <ligand>
        <name>Ca(2+)</name>
        <dbReference type="ChEBI" id="CHEBI:29108"/>
        <label>1</label>
    </ligand>
</feature>
<feature type="binding site" evidence="13">
    <location>
        <position position="72"/>
    </location>
    <ligand>
        <name>Ca(2+)</name>
        <dbReference type="ChEBI" id="CHEBI:29108"/>
        <label>1</label>
    </ligand>
</feature>
<evidence type="ECO:0000256" key="9">
    <source>
        <dbReference type="ARBA" id="ARBA00023004"/>
    </source>
</evidence>
<organism evidence="18 19">
    <name type="scientific">Aristolochia fimbriata</name>
    <name type="common">White veined hardy Dutchman's pipe vine</name>
    <dbReference type="NCBI Taxonomy" id="158543"/>
    <lineage>
        <taxon>Eukaryota</taxon>
        <taxon>Viridiplantae</taxon>
        <taxon>Streptophyta</taxon>
        <taxon>Embryophyta</taxon>
        <taxon>Tracheophyta</taxon>
        <taxon>Spermatophyta</taxon>
        <taxon>Magnoliopsida</taxon>
        <taxon>Magnoliidae</taxon>
        <taxon>Piperales</taxon>
        <taxon>Aristolochiaceae</taxon>
        <taxon>Aristolochia</taxon>
    </lineage>
</organism>
<feature type="binding site" evidence="13">
    <location>
        <position position="246"/>
    </location>
    <ligand>
        <name>Ca(2+)</name>
        <dbReference type="ChEBI" id="CHEBI:29108"/>
        <label>2</label>
    </ligand>
</feature>
<evidence type="ECO:0000259" key="17">
    <source>
        <dbReference type="PROSITE" id="PS50873"/>
    </source>
</evidence>
<reference evidence="18 19" key="1">
    <citation type="submission" date="2021-07" db="EMBL/GenBank/DDBJ databases">
        <title>The Aristolochia fimbriata genome: insights into angiosperm evolution, floral development and chemical biosynthesis.</title>
        <authorList>
            <person name="Jiao Y."/>
        </authorList>
    </citation>
    <scope>NUCLEOTIDE SEQUENCE [LARGE SCALE GENOMIC DNA]</scope>
    <source>
        <strain evidence="18">IBCAS-2021</strain>
        <tissue evidence="18">Leaf</tissue>
    </source>
</reference>
<dbReference type="InterPro" id="IPR033905">
    <property type="entry name" value="Secretory_peroxidase"/>
</dbReference>
<dbReference type="GO" id="GO:0042744">
    <property type="term" value="P:hydrogen peroxide catabolic process"/>
    <property type="evidence" value="ECO:0007669"/>
    <property type="project" value="UniProtKB-KW"/>
</dbReference>
<feature type="binding site" evidence="13">
    <location>
        <position position="66"/>
    </location>
    <ligand>
        <name>Ca(2+)</name>
        <dbReference type="ChEBI" id="CHEBI:29108"/>
        <label>1</label>
    </ligand>
</feature>
<dbReference type="FunFam" id="1.10.420.10:FF:000001">
    <property type="entry name" value="Peroxidase"/>
    <property type="match status" value="1"/>
</dbReference>
<evidence type="ECO:0000256" key="10">
    <source>
        <dbReference type="ARBA" id="ARBA00023157"/>
    </source>
</evidence>
<gene>
    <name evidence="18" type="ORF">H6P81_000340</name>
</gene>
<dbReference type="Proteomes" id="UP000825729">
    <property type="component" value="Unassembled WGS sequence"/>
</dbReference>
<name>A0AAV7F759_ARIFI</name>
<dbReference type="GO" id="GO:0006979">
    <property type="term" value="P:response to oxidative stress"/>
    <property type="evidence" value="ECO:0007669"/>
    <property type="project" value="UniProtKB-UniRule"/>
</dbReference>
<feature type="disulfide bond" evidence="15">
    <location>
        <begin position="64"/>
        <end position="69"/>
    </location>
</feature>
<feature type="binding site" evidence="13">
    <location>
        <position position="68"/>
    </location>
    <ligand>
        <name>Ca(2+)</name>
        <dbReference type="ChEBI" id="CHEBI:29108"/>
        <label>1</label>
    </ligand>
</feature>
<feature type="binding site" evidence="13">
    <location>
        <position position="241"/>
    </location>
    <ligand>
        <name>Ca(2+)</name>
        <dbReference type="ChEBI" id="CHEBI:29108"/>
        <label>2</label>
    </ligand>
</feature>
<keyword evidence="16" id="KW-0732">Signal</keyword>
<dbReference type="FunFam" id="1.10.520.10:FF:000008">
    <property type="entry name" value="Peroxidase"/>
    <property type="match status" value="1"/>
</dbReference>
<keyword evidence="19" id="KW-1185">Reference proteome</keyword>
<evidence type="ECO:0000256" key="3">
    <source>
        <dbReference type="ARBA" id="ARBA00006873"/>
    </source>
</evidence>
<feature type="disulfide bond" evidence="15">
    <location>
        <begin position="113"/>
        <end position="314"/>
    </location>
</feature>
<dbReference type="AlphaFoldDB" id="A0AAV7F759"/>
<feature type="chain" id="PRO_5043099977" description="Peroxidase" evidence="16">
    <location>
        <begin position="18"/>
        <end position="319"/>
    </location>
</feature>
<keyword evidence="16" id="KW-0964">Secreted</keyword>
<dbReference type="Gene3D" id="1.10.420.10">
    <property type="entry name" value="Peroxidase, domain 2"/>
    <property type="match status" value="1"/>
</dbReference>
<evidence type="ECO:0000313" key="18">
    <source>
        <dbReference type="EMBL" id="KAG9455832.1"/>
    </source>
</evidence>
<keyword evidence="6 16" id="KW-0349">Heme</keyword>
<evidence type="ECO:0000256" key="15">
    <source>
        <dbReference type="PIRSR" id="PIRSR600823-5"/>
    </source>
</evidence>
<comment type="similarity">
    <text evidence="16">Belongs to the peroxidase family. Classical plant (class III) peroxidase subfamily.</text>
</comment>
<feature type="active site" description="Proton acceptor" evidence="12">
    <location>
        <position position="62"/>
    </location>
</feature>
<dbReference type="PANTHER" id="PTHR31517:SF17">
    <property type="entry name" value="PEROXIDASE 6"/>
    <property type="match status" value="1"/>
</dbReference>
<keyword evidence="13 16" id="KW-0106">Calcium</keyword>
<dbReference type="InterPro" id="IPR019794">
    <property type="entry name" value="Peroxidases_AS"/>
</dbReference>
<dbReference type="Pfam" id="PF00141">
    <property type="entry name" value="peroxidase"/>
    <property type="match status" value="1"/>
</dbReference>
<dbReference type="PROSITE" id="PS00436">
    <property type="entry name" value="PEROXIDASE_2"/>
    <property type="match status" value="1"/>
</dbReference>
<dbReference type="GO" id="GO:0046872">
    <property type="term" value="F:metal ion binding"/>
    <property type="evidence" value="ECO:0007669"/>
    <property type="project" value="UniProtKB-UniRule"/>
</dbReference>
<dbReference type="GO" id="GO:0140825">
    <property type="term" value="F:lactoperoxidase activity"/>
    <property type="evidence" value="ECO:0007669"/>
    <property type="project" value="UniProtKB-EC"/>
</dbReference>
<dbReference type="CDD" id="cd00693">
    <property type="entry name" value="secretory_peroxidase"/>
    <property type="match status" value="1"/>
</dbReference>
<evidence type="ECO:0000256" key="16">
    <source>
        <dbReference type="RuleBase" id="RU362060"/>
    </source>
</evidence>
<dbReference type="InterPro" id="IPR010255">
    <property type="entry name" value="Haem_peroxidase_sf"/>
</dbReference>
<sequence length="319" mass="34414">MFLSLLFFLLSVTPSSSSPDNLSFDFYSRSCPDVERIVKDAVRTRAGLDPSVTGKLLRLVFHDCMVEGCDGSVLLEGDESERSDPANASLGGFPVVEGIKRLLEVFCPGTVSCADILALASRDAVELAGGPSVRIPLGRRDGRVSAVSNVRINTVDTSFTLDQMAQIFSSKGLTIDDLVTLSGAHTIGVAHCSAFSDRFKEGPHGKLTPIDPSLNESYAAQLSRECPSASSTTVVSNDPQTSLVFDNQYYRNLLVGKGLFQSDSALFSDDRTKEKVEVFSGDQDGFFRSWGQSFVKLTAVGVKTGEEGEIRRSCERVNG</sequence>
<dbReference type="SUPFAM" id="SSF48113">
    <property type="entry name" value="Heme-dependent peroxidases"/>
    <property type="match status" value="1"/>
</dbReference>
<dbReference type="Gene3D" id="1.10.520.10">
    <property type="match status" value="1"/>
</dbReference>
<evidence type="ECO:0000256" key="12">
    <source>
        <dbReference type="PIRSR" id="PIRSR600823-1"/>
    </source>
</evidence>
<evidence type="ECO:0000256" key="13">
    <source>
        <dbReference type="PIRSR" id="PIRSR600823-3"/>
    </source>
</evidence>
<dbReference type="InterPro" id="IPR019793">
    <property type="entry name" value="Peroxidases_heam-ligand_BS"/>
</dbReference>
<dbReference type="PRINTS" id="PR00458">
    <property type="entry name" value="PEROXIDASE"/>
</dbReference>
<evidence type="ECO:0000256" key="14">
    <source>
        <dbReference type="PIRSR" id="PIRSR600823-4"/>
    </source>
</evidence>
<evidence type="ECO:0000256" key="5">
    <source>
        <dbReference type="ARBA" id="ARBA00022559"/>
    </source>
</evidence>
<keyword evidence="9 13" id="KW-0408">Iron</keyword>
<proteinExistence type="inferred from homology"/>
<evidence type="ECO:0000256" key="6">
    <source>
        <dbReference type="ARBA" id="ARBA00022617"/>
    </source>
</evidence>
<feature type="binding site" description="axial binding residue" evidence="13">
    <location>
        <position position="185"/>
    </location>
    <ligand>
        <name>heme b</name>
        <dbReference type="ChEBI" id="CHEBI:60344"/>
    </ligand>
    <ligandPart>
        <name>Fe</name>
        <dbReference type="ChEBI" id="CHEBI:18248"/>
    </ligandPart>
</feature>
<comment type="function">
    <text evidence="2">Removal of H(2)O(2), oxidation of toxic reductants, biosynthesis and degradation of lignin, suberization, auxin catabolism, response to environmental stresses such as wounding, pathogen attack and oxidative stress. These functions might be dependent on each isozyme/isoform in each plant tissue.</text>
</comment>
<protein>
    <recommendedName>
        <fullName evidence="4 16">Peroxidase</fullName>
        <ecNumber evidence="4 16">1.11.1.7</ecNumber>
    </recommendedName>
</protein>
<feature type="binding site" evidence="13">
    <location>
        <position position="63"/>
    </location>
    <ligand>
        <name>Ca(2+)</name>
        <dbReference type="ChEBI" id="CHEBI:29108"/>
        <label>1</label>
    </ligand>
</feature>
<keyword evidence="7 13" id="KW-0479">Metal-binding</keyword>
<keyword evidence="8 16" id="KW-0560">Oxidoreductase</keyword>
<evidence type="ECO:0000256" key="8">
    <source>
        <dbReference type="ARBA" id="ARBA00023002"/>
    </source>
</evidence>
<comment type="similarity">
    <text evidence="3">Belongs to the peroxidase family. Ascorbate peroxidase subfamily.</text>
</comment>
<dbReference type="PRINTS" id="PR00461">
    <property type="entry name" value="PLPEROXIDASE"/>
</dbReference>
<dbReference type="EC" id="1.11.1.7" evidence="4 16"/>
<feature type="binding site" evidence="13">
    <location>
        <position position="238"/>
    </location>
    <ligand>
        <name>Ca(2+)</name>
        <dbReference type="ChEBI" id="CHEBI:29108"/>
        <label>2</label>
    </ligand>
</feature>
<evidence type="ECO:0000256" key="2">
    <source>
        <dbReference type="ARBA" id="ARBA00002322"/>
    </source>
</evidence>
<comment type="subcellular location">
    <subcellularLocation>
        <location evidence="16">Secreted</location>
    </subcellularLocation>
</comment>
<feature type="binding site" evidence="13">
    <location>
        <position position="186"/>
    </location>
    <ligand>
        <name>Ca(2+)</name>
        <dbReference type="ChEBI" id="CHEBI:29108"/>
        <label>2</label>
    </ligand>
</feature>